<dbReference type="EMBL" id="AP023415">
    <property type="protein sequence ID" value="BCK77846.1"/>
    <property type="molecule type" value="Genomic_DNA"/>
</dbReference>
<dbReference type="InterPro" id="IPR012061">
    <property type="entry name" value="Glu_synth_lsu_3"/>
</dbReference>
<dbReference type="RefSeq" id="WP_212818255.1">
    <property type="nucleotide sequence ID" value="NZ_AP023415.1"/>
</dbReference>
<dbReference type="KEGG" id="vfa:MM35RIKEN_00380"/>
<sequence length="240" mass="25487">MTYIDASGMDYRQLNAAIRDCSGDASVTDCYGQRFIGAGLEEGSLSITGTPGNALGAYLNGACIEVRGNAQDAVGDTMNAGRIVIHGSIGDAAGYAMRGGELYVEGNAGYRAGIHMKAYGDKLPVMVIGGKAGSFLGEYQAGGIIIVLGLTDGPRPIVSNFPCTGMHGGKLYIRSDCKKLLLPKQVIARPASRKDMNEVRDYLHTFCQLFGGNCDALLRQPFTVITPNSSNPYKQLYVTN</sequence>
<dbReference type="InterPro" id="IPR036485">
    <property type="entry name" value="Glu_synth_asu_C_sf"/>
</dbReference>
<dbReference type="PANTHER" id="PTHR39673:SF5">
    <property type="entry name" value="TUNGSTEN-CONTAINING FORMYLMETHANOFURAN DEHYDROGENASE 2 SUBUNIT C"/>
    <property type="match status" value="1"/>
</dbReference>
<gene>
    <name evidence="2" type="ORF">MM35RIKEN_00380</name>
</gene>
<dbReference type="PANTHER" id="PTHR39673">
    <property type="entry name" value="TUNGSTEN FORMYLMETHANOFURAN DEHYDROGENASE, SUBUNIT C (FWDC)"/>
    <property type="match status" value="1"/>
</dbReference>
<feature type="domain" description="Glutamate synthase alpha subunit C-terminal" evidence="1">
    <location>
        <begin position="26"/>
        <end position="179"/>
    </location>
</feature>
<dbReference type="Pfam" id="PF01493">
    <property type="entry name" value="GXGXG"/>
    <property type="match status" value="1"/>
</dbReference>
<dbReference type="SUPFAM" id="SSF69336">
    <property type="entry name" value="Alpha subunit of glutamate synthase, C-terminal domain"/>
    <property type="match status" value="1"/>
</dbReference>
<evidence type="ECO:0000259" key="1">
    <source>
        <dbReference type="Pfam" id="PF01493"/>
    </source>
</evidence>
<keyword evidence="3" id="KW-1185">Reference proteome</keyword>
<evidence type="ECO:0000313" key="2">
    <source>
        <dbReference type="EMBL" id="BCK77846.1"/>
    </source>
</evidence>
<dbReference type="GO" id="GO:0016491">
    <property type="term" value="F:oxidoreductase activity"/>
    <property type="evidence" value="ECO:0007669"/>
    <property type="project" value="InterPro"/>
</dbReference>
<evidence type="ECO:0000313" key="3">
    <source>
        <dbReference type="Proteomes" id="UP000681343"/>
    </source>
</evidence>
<dbReference type="AlphaFoldDB" id="A0A810PVT9"/>
<protein>
    <recommendedName>
        <fullName evidence="1">Glutamate synthase alpha subunit C-terminal domain-containing protein</fullName>
    </recommendedName>
</protein>
<proteinExistence type="predicted"/>
<dbReference type="PIRSF" id="PIRSF006519">
    <property type="entry name" value="GOGAT_dom3"/>
    <property type="match status" value="1"/>
</dbReference>
<dbReference type="Gene3D" id="2.160.20.60">
    <property type="entry name" value="Glutamate synthase, alpha subunit, C-terminal domain"/>
    <property type="match status" value="1"/>
</dbReference>
<organism evidence="2 3">
    <name type="scientific">Vescimonas fastidiosa</name>
    <dbReference type="NCBI Taxonomy" id="2714353"/>
    <lineage>
        <taxon>Bacteria</taxon>
        <taxon>Bacillati</taxon>
        <taxon>Bacillota</taxon>
        <taxon>Clostridia</taxon>
        <taxon>Eubacteriales</taxon>
        <taxon>Oscillospiraceae</taxon>
        <taxon>Vescimonas</taxon>
    </lineage>
</organism>
<accession>A0A810PVT9</accession>
<name>A0A810PVT9_9FIRM</name>
<dbReference type="InterPro" id="IPR002489">
    <property type="entry name" value="Glu_synth_asu_C"/>
</dbReference>
<dbReference type="Proteomes" id="UP000681343">
    <property type="component" value="Chromosome"/>
</dbReference>
<reference evidence="2" key="1">
    <citation type="submission" date="2020-09" db="EMBL/GenBank/DDBJ databases">
        <title>New species isolated from human feces.</title>
        <authorList>
            <person name="Kitahara M."/>
            <person name="Shigeno Y."/>
            <person name="Shime M."/>
            <person name="Matsumoto Y."/>
            <person name="Nakamura S."/>
            <person name="Motooka D."/>
            <person name="Fukuoka S."/>
            <person name="Nishikawa H."/>
            <person name="Benno Y."/>
        </authorList>
    </citation>
    <scope>NUCLEOTIDE SEQUENCE</scope>
    <source>
        <strain evidence="2">MM35</strain>
    </source>
</reference>